<dbReference type="EMBL" id="CAQQ02176696">
    <property type="status" value="NOT_ANNOTATED_CDS"/>
    <property type="molecule type" value="Genomic_DNA"/>
</dbReference>
<comment type="similarity">
    <text evidence="2">Belongs to the class-II pyridoxal-phosphate-dependent aminotransferase family.</text>
</comment>
<dbReference type="GO" id="GO:0005739">
    <property type="term" value="C:mitochondrion"/>
    <property type="evidence" value="ECO:0007669"/>
    <property type="project" value="TreeGrafter"/>
</dbReference>
<keyword evidence="3" id="KW-0808">Transferase</keyword>
<dbReference type="PANTHER" id="PTHR13693:SF102">
    <property type="entry name" value="2-AMINO-3-KETOBUTYRATE COENZYME A LIGASE, MITOCHONDRIAL"/>
    <property type="match status" value="1"/>
</dbReference>
<organism evidence="6 7">
    <name type="scientific">Megaselia scalaris</name>
    <name type="common">Humpbacked fly</name>
    <name type="synonym">Phora scalaris</name>
    <dbReference type="NCBI Taxonomy" id="36166"/>
    <lineage>
        <taxon>Eukaryota</taxon>
        <taxon>Metazoa</taxon>
        <taxon>Ecdysozoa</taxon>
        <taxon>Arthropoda</taxon>
        <taxon>Hexapoda</taxon>
        <taxon>Insecta</taxon>
        <taxon>Pterygota</taxon>
        <taxon>Neoptera</taxon>
        <taxon>Endopterygota</taxon>
        <taxon>Diptera</taxon>
        <taxon>Brachycera</taxon>
        <taxon>Muscomorpha</taxon>
        <taxon>Platypezoidea</taxon>
        <taxon>Phoridae</taxon>
        <taxon>Megaseliini</taxon>
        <taxon>Megaselia</taxon>
    </lineage>
</organism>
<protein>
    <recommendedName>
        <fullName evidence="5">Aminotransferase class I/classII large domain-containing protein</fullName>
    </recommendedName>
</protein>
<dbReference type="HOGENOM" id="CLU_1940316_0_0_1"/>
<dbReference type="Pfam" id="PF00155">
    <property type="entry name" value="Aminotran_1_2"/>
    <property type="match status" value="1"/>
</dbReference>
<dbReference type="InterPro" id="IPR015424">
    <property type="entry name" value="PyrdxlP-dep_Trfase"/>
</dbReference>
<proteinExistence type="inferred from homology"/>
<dbReference type="InterPro" id="IPR050087">
    <property type="entry name" value="AON_synthase_class-II"/>
</dbReference>
<dbReference type="GO" id="GO:0030170">
    <property type="term" value="F:pyridoxal phosphate binding"/>
    <property type="evidence" value="ECO:0007669"/>
    <property type="project" value="InterPro"/>
</dbReference>
<reference evidence="7" key="1">
    <citation type="submission" date="2013-02" db="EMBL/GenBank/DDBJ databases">
        <authorList>
            <person name="Hughes D."/>
        </authorList>
    </citation>
    <scope>NUCLEOTIDE SEQUENCE</scope>
    <source>
        <strain>Durham</strain>
        <strain evidence="7">NC isolate 2 -- Noor lab</strain>
    </source>
</reference>
<dbReference type="AlphaFoldDB" id="T1GI37"/>
<evidence type="ECO:0000259" key="5">
    <source>
        <dbReference type="Pfam" id="PF00155"/>
    </source>
</evidence>
<dbReference type="Gene3D" id="3.90.1150.10">
    <property type="entry name" value="Aspartate Aminotransferase, domain 1"/>
    <property type="match status" value="1"/>
</dbReference>
<dbReference type="EnsemblMetazoa" id="MESCA003104-RA">
    <property type="protein sequence ID" value="MESCA003104-PA"/>
    <property type="gene ID" value="MESCA003104"/>
</dbReference>
<keyword evidence="7" id="KW-1185">Reference proteome</keyword>
<evidence type="ECO:0000313" key="6">
    <source>
        <dbReference type="EnsemblMetazoa" id="MESCA003104-PA"/>
    </source>
</evidence>
<reference evidence="6" key="2">
    <citation type="submission" date="2015-06" db="UniProtKB">
        <authorList>
            <consortium name="EnsemblMetazoa"/>
        </authorList>
    </citation>
    <scope>IDENTIFICATION</scope>
</reference>
<dbReference type="GO" id="GO:0042541">
    <property type="term" value="P:hemoglobin biosynthetic process"/>
    <property type="evidence" value="ECO:0007669"/>
    <property type="project" value="TreeGrafter"/>
</dbReference>
<evidence type="ECO:0000256" key="4">
    <source>
        <dbReference type="ARBA" id="ARBA00023315"/>
    </source>
</evidence>
<evidence type="ECO:0000256" key="2">
    <source>
        <dbReference type="ARBA" id="ARBA00008392"/>
    </source>
</evidence>
<dbReference type="STRING" id="36166.T1GI37"/>
<name>T1GI37_MEGSC</name>
<evidence type="ECO:0000313" key="7">
    <source>
        <dbReference type="Proteomes" id="UP000015102"/>
    </source>
</evidence>
<dbReference type="GO" id="GO:0003870">
    <property type="term" value="F:5-aminolevulinate synthase activity"/>
    <property type="evidence" value="ECO:0007669"/>
    <property type="project" value="TreeGrafter"/>
</dbReference>
<sequence>MKFILTKTFFLPIGFPVEHTPSHIVPVKLGDPLLCTKISDLLMQQYGHYIQAINYPTVARGEEKLRLAPTPFHTHDMIDHLITDMKKVWQQLGIPLNGPTCSKECSFCKDPQVFEYYEARTRDGKNKSGNCSTQVACGIPDCPRMMAVA</sequence>
<accession>T1GI37</accession>
<feature type="domain" description="Aminotransferase class I/classII large" evidence="5">
    <location>
        <begin position="13"/>
        <end position="83"/>
    </location>
</feature>
<evidence type="ECO:0000256" key="1">
    <source>
        <dbReference type="ARBA" id="ARBA00001933"/>
    </source>
</evidence>
<dbReference type="GO" id="GO:0048821">
    <property type="term" value="P:erythrocyte development"/>
    <property type="evidence" value="ECO:0007669"/>
    <property type="project" value="TreeGrafter"/>
</dbReference>
<dbReference type="OMA" id="EYYEART"/>
<dbReference type="PANTHER" id="PTHR13693">
    <property type="entry name" value="CLASS II AMINOTRANSFERASE/8-AMINO-7-OXONONANOATE SYNTHASE"/>
    <property type="match status" value="1"/>
</dbReference>
<dbReference type="SUPFAM" id="SSF53383">
    <property type="entry name" value="PLP-dependent transferases"/>
    <property type="match status" value="1"/>
</dbReference>
<dbReference type="InterPro" id="IPR004839">
    <property type="entry name" value="Aminotransferase_I/II_large"/>
</dbReference>
<dbReference type="InterPro" id="IPR015422">
    <property type="entry name" value="PyrdxlP-dep_Trfase_small"/>
</dbReference>
<keyword evidence="4" id="KW-0012">Acyltransferase</keyword>
<comment type="cofactor">
    <cofactor evidence="1">
        <name>pyridoxal 5'-phosphate</name>
        <dbReference type="ChEBI" id="CHEBI:597326"/>
    </cofactor>
</comment>
<evidence type="ECO:0000256" key="3">
    <source>
        <dbReference type="ARBA" id="ARBA00022679"/>
    </source>
</evidence>
<dbReference type="GO" id="GO:0006783">
    <property type="term" value="P:heme biosynthetic process"/>
    <property type="evidence" value="ECO:0007669"/>
    <property type="project" value="TreeGrafter"/>
</dbReference>
<dbReference type="Proteomes" id="UP000015102">
    <property type="component" value="Unassembled WGS sequence"/>
</dbReference>